<keyword evidence="1 6" id="KW-0645">Protease</keyword>
<gene>
    <name evidence="8" type="ORF">Esi_0023_0134</name>
</gene>
<dbReference type="Proteomes" id="UP000002630">
    <property type="component" value="Linkage Group LG08"/>
</dbReference>
<evidence type="ECO:0000256" key="1">
    <source>
        <dbReference type="ARBA" id="ARBA00022670"/>
    </source>
</evidence>
<dbReference type="InParanoid" id="D8LIZ1"/>
<dbReference type="PANTHER" id="PTHR11804:SF83">
    <property type="entry name" value="LD37516P"/>
    <property type="match status" value="1"/>
</dbReference>
<keyword evidence="9" id="KW-1185">Reference proteome</keyword>
<feature type="domain" description="Peptidase M3A/M3B catalytic" evidence="7">
    <location>
        <begin position="2"/>
        <end position="62"/>
    </location>
</feature>
<dbReference type="eggNOG" id="KOG2089">
    <property type="taxonomic scope" value="Eukaryota"/>
</dbReference>
<dbReference type="MEROPS" id="M03.A01"/>
<evidence type="ECO:0000313" key="9">
    <source>
        <dbReference type="Proteomes" id="UP000002630"/>
    </source>
</evidence>
<dbReference type="GO" id="GO:0006508">
    <property type="term" value="P:proteolysis"/>
    <property type="evidence" value="ECO:0007669"/>
    <property type="project" value="UniProtKB-KW"/>
</dbReference>
<evidence type="ECO:0000256" key="4">
    <source>
        <dbReference type="ARBA" id="ARBA00022833"/>
    </source>
</evidence>
<dbReference type="InterPro" id="IPR045090">
    <property type="entry name" value="Pept_M3A_M3B"/>
</dbReference>
<proteinExistence type="inferred from homology"/>
<sequence>MSADAFAAFEEAGLDDEEAVSRVGKRFKDTVLSLGGGRHPSKVFRDFRGRDPTPEALLKHSGLATAAVA</sequence>
<evidence type="ECO:0000259" key="7">
    <source>
        <dbReference type="Pfam" id="PF01432"/>
    </source>
</evidence>
<evidence type="ECO:0000256" key="6">
    <source>
        <dbReference type="RuleBase" id="RU003435"/>
    </source>
</evidence>
<dbReference type="STRING" id="2880.D8LIZ1"/>
<name>D8LIZ1_ECTSI</name>
<keyword evidence="5 6" id="KW-0482">Metalloprotease</keyword>
<dbReference type="Pfam" id="PF01432">
    <property type="entry name" value="Peptidase_M3"/>
    <property type="match status" value="1"/>
</dbReference>
<comment type="similarity">
    <text evidence="6">Belongs to the peptidase M3 family.</text>
</comment>
<dbReference type="Gene3D" id="1.10.1370.40">
    <property type="match status" value="1"/>
</dbReference>
<dbReference type="GO" id="GO:0046872">
    <property type="term" value="F:metal ion binding"/>
    <property type="evidence" value="ECO:0007669"/>
    <property type="project" value="UniProtKB-UniRule"/>
</dbReference>
<dbReference type="InterPro" id="IPR001567">
    <property type="entry name" value="Pept_M3A_M3B_dom"/>
</dbReference>
<dbReference type="EMBL" id="FN648409">
    <property type="protein sequence ID" value="CBN76875.1"/>
    <property type="molecule type" value="Genomic_DNA"/>
</dbReference>
<dbReference type="GO" id="GO:0004222">
    <property type="term" value="F:metalloendopeptidase activity"/>
    <property type="evidence" value="ECO:0007669"/>
    <property type="project" value="InterPro"/>
</dbReference>
<organism evidence="8 9">
    <name type="scientific">Ectocarpus siliculosus</name>
    <name type="common">Brown alga</name>
    <name type="synonym">Conferva siliculosa</name>
    <dbReference type="NCBI Taxonomy" id="2880"/>
    <lineage>
        <taxon>Eukaryota</taxon>
        <taxon>Sar</taxon>
        <taxon>Stramenopiles</taxon>
        <taxon>Ochrophyta</taxon>
        <taxon>PX clade</taxon>
        <taxon>Phaeophyceae</taxon>
        <taxon>Ectocarpales</taxon>
        <taxon>Ectocarpaceae</taxon>
        <taxon>Ectocarpus</taxon>
    </lineage>
</organism>
<dbReference type="SUPFAM" id="SSF55486">
    <property type="entry name" value="Metalloproteases ('zincins'), catalytic domain"/>
    <property type="match status" value="1"/>
</dbReference>
<keyword evidence="4 6" id="KW-0862">Zinc</keyword>
<evidence type="ECO:0000313" key="8">
    <source>
        <dbReference type="EMBL" id="CBN76875.1"/>
    </source>
</evidence>
<evidence type="ECO:0000256" key="2">
    <source>
        <dbReference type="ARBA" id="ARBA00022723"/>
    </source>
</evidence>
<dbReference type="GO" id="GO:0006518">
    <property type="term" value="P:peptide metabolic process"/>
    <property type="evidence" value="ECO:0007669"/>
    <property type="project" value="TreeGrafter"/>
</dbReference>
<keyword evidence="3 6" id="KW-0378">Hydrolase</keyword>
<dbReference type="OrthoDB" id="534666at2759"/>
<dbReference type="PANTHER" id="PTHR11804">
    <property type="entry name" value="PROTEASE M3 THIMET OLIGOPEPTIDASE-RELATED"/>
    <property type="match status" value="1"/>
</dbReference>
<accession>D8LIZ1</accession>
<evidence type="ECO:0000256" key="5">
    <source>
        <dbReference type="ARBA" id="ARBA00023049"/>
    </source>
</evidence>
<dbReference type="EMBL" id="FN649733">
    <property type="protein sequence ID" value="CBN76875.1"/>
    <property type="molecule type" value="Genomic_DNA"/>
</dbReference>
<comment type="cofactor">
    <cofactor evidence="6">
        <name>Zn(2+)</name>
        <dbReference type="ChEBI" id="CHEBI:29105"/>
    </cofactor>
    <text evidence="6">Binds 1 zinc ion.</text>
</comment>
<keyword evidence="2 6" id="KW-0479">Metal-binding</keyword>
<evidence type="ECO:0000256" key="3">
    <source>
        <dbReference type="ARBA" id="ARBA00022801"/>
    </source>
</evidence>
<reference evidence="8 9" key="1">
    <citation type="journal article" date="2010" name="Nature">
        <title>The Ectocarpus genome and the independent evolution of multicellularity in brown algae.</title>
        <authorList>
            <person name="Cock J.M."/>
            <person name="Sterck L."/>
            <person name="Rouze P."/>
            <person name="Scornet D."/>
            <person name="Allen A.E."/>
            <person name="Amoutzias G."/>
            <person name="Anthouard V."/>
            <person name="Artiguenave F."/>
            <person name="Aury J.M."/>
            <person name="Badger J.H."/>
            <person name="Beszteri B."/>
            <person name="Billiau K."/>
            <person name="Bonnet E."/>
            <person name="Bothwell J.H."/>
            <person name="Bowler C."/>
            <person name="Boyen C."/>
            <person name="Brownlee C."/>
            <person name="Carrano C.J."/>
            <person name="Charrier B."/>
            <person name="Cho G.Y."/>
            <person name="Coelho S.M."/>
            <person name="Collen J."/>
            <person name="Corre E."/>
            <person name="Da Silva C."/>
            <person name="Delage L."/>
            <person name="Delaroque N."/>
            <person name="Dittami S.M."/>
            <person name="Doulbeau S."/>
            <person name="Elias M."/>
            <person name="Farnham G."/>
            <person name="Gachon C.M."/>
            <person name="Gschloessl B."/>
            <person name="Heesch S."/>
            <person name="Jabbari K."/>
            <person name="Jubin C."/>
            <person name="Kawai H."/>
            <person name="Kimura K."/>
            <person name="Kloareg B."/>
            <person name="Kupper F.C."/>
            <person name="Lang D."/>
            <person name="Le Bail A."/>
            <person name="Leblanc C."/>
            <person name="Lerouge P."/>
            <person name="Lohr M."/>
            <person name="Lopez P.J."/>
            <person name="Martens C."/>
            <person name="Maumus F."/>
            <person name="Michel G."/>
            <person name="Miranda-Saavedra D."/>
            <person name="Morales J."/>
            <person name="Moreau H."/>
            <person name="Motomura T."/>
            <person name="Nagasato C."/>
            <person name="Napoli C.A."/>
            <person name="Nelson D.R."/>
            <person name="Nyvall-Collen P."/>
            <person name="Peters A.F."/>
            <person name="Pommier C."/>
            <person name="Potin P."/>
            <person name="Poulain J."/>
            <person name="Quesneville H."/>
            <person name="Read B."/>
            <person name="Rensing S.A."/>
            <person name="Ritter A."/>
            <person name="Rousvoal S."/>
            <person name="Samanta M."/>
            <person name="Samson G."/>
            <person name="Schroeder D.C."/>
            <person name="Segurens B."/>
            <person name="Strittmatter M."/>
            <person name="Tonon T."/>
            <person name="Tregear J.W."/>
            <person name="Valentin K."/>
            <person name="von Dassow P."/>
            <person name="Yamagishi T."/>
            <person name="Van de Peer Y."/>
            <person name="Wincker P."/>
        </authorList>
    </citation>
    <scope>NUCLEOTIDE SEQUENCE [LARGE SCALE GENOMIC DNA]</scope>
    <source>
        <strain evidence="9">Ec32 / CCAP1310/4</strain>
    </source>
</reference>
<protein>
    <submittedName>
        <fullName evidence="8">Oligopeptidase A</fullName>
    </submittedName>
</protein>
<dbReference type="AlphaFoldDB" id="D8LIZ1"/>